<evidence type="ECO:0000313" key="3">
    <source>
        <dbReference type="Proteomes" id="UP001333996"/>
    </source>
</evidence>
<dbReference type="CDD" id="cd06223">
    <property type="entry name" value="PRTases_typeI"/>
    <property type="match status" value="1"/>
</dbReference>
<keyword evidence="2" id="KW-0328">Glycosyltransferase</keyword>
<dbReference type="Pfam" id="PF00156">
    <property type="entry name" value="Pribosyltran"/>
    <property type="match status" value="1"/>
</dbReference>
<protein>
    <submittedName>
        <fullName evidence="2">Phosphoribosyltransferase family protein</fullName>
    </submittedName>
</protein>
<feature type="domain" description="Phosphoribosyltransferase" evidence="1">
    <location>
        <begin position="10"/>
        <end position="146"/>
    </location>
</feature>
<sequence length="199" mass="21049">MEWAGSGDFTDAIVLALPRGGVPIGVEVARALKVPLDVLVVRTIVVPGAPEVGIGAIADDEPPLFDSVGLAAMHLDEHKLGSEIAGERAELYRCEGLYRAGRSAPRVTGRTVVLVNDGQITGITACAALRHLRRQEPARLVLAVPVCSRGAAHALGGEADALICLDQQDRLGSVGECYAEFEQVSDQEVRNALRELHTA</sequence>
<accession>A0ABU7FD92</accession>
<dbReference type="Gene3D" id="3.40.50.2020">
    <property type="match status" value="1"/>
</dbReference>
<dbReference type="EMBL" id="JAYWVC010000015">
    <property type="protein sequence ID" value="MED7821845.1"/>
    <property type="molecule type" value="Genomic_DNA"/>
</dbReference>
<dbReference type="InterPro" id="IPR029057">
    <property type="entry name" value="PRTase-like"/>
</dbReference>
<dbReference type="Gene3D" id="3.30.1310.20">
    <property type="entry name" value="PRTase-like"/>
    <property type="match status" value="1"/>
</dbReference>
<reference evidence="2" key="1">
    <citation type="submission" date="2024-01" db="EMBL/GenBank/DDBJ databases">
        <title>First draft genome sequence data of TA4-1, the type strain of Gram-positive actinobacterium Streptomyces chiangmaiensis.</title>
        <authorList>
            <person name="Yasawong M."/>
            <person name="Nantapong N."/>
        </authorList>
    </citation>
    <scope>NUCLEOTIDE SEQUENCE</scope>
    <source>
        <strain evidence="2">TA4-1</strain>
    </source>
</reference>
<evidence type="ECO:0000313" key="2">
    <source>
        <dbReference type="EMBL" id="MED7821845.1"/>
    </source>
</evidence>
<evidence type="ECO:0000259" key="1">
    <source>
        <dbReference type="Pfam" id="PF00156"/>
    </source>
</evidence>
<dbReference type="Proteomes" id="UP001333996">
    <property type="component" value="Unassembled WGS sequence"/>
</dbReference>
<comment type="caution">
    <text evidence="2">The sequence shown here is derived from an EMBL/GenBank/DDBJ whole genome shotgun (WGS) entry which is preliminary data.</text>
</comment>
<name>A0ABU7FD92_9ACTN</name>
<dbReference type="GO" id="GO:0016757">
    <property type="term" value="F:glycosyltransferase activity"/>
    <property type="evidence" value="ECO:0007669"/>
    <property type="project" value="UniProtKB-KW"/>
</dbReference>
<keyword evidence="3" id="KW-1185">Reference proteome</keyword>
<keyword evidence="2" id="KW-0808">Transferase</keyword>
<dbReference type="SUPFAM" id="SSF53271">
    <property type="entry name" value="PRTase-like"/>
    <property type="match status" value="1"/>
</dbReference>
<dbReference type="InterPro" id="IPR000836">
    <property type="entry name" value="PRTase_dom"/>
</dbReference>
<proteinExistence type="predicted"/>
<dbReference type="RefSeq" id="WP_329506133.1">
    <property type="nucleotide sequence ID" value="NZ_BAAAYZ010000217.1"/>
</dbReference>
<organism evidence="2 3">
    <name type="scientific">Streptomyces chiangmaiensis</name>
    <dbReference type="NCBI Taxonomy" id="766497"/>
    <lineage>
        <taxon>Bacteria</taxon>
        <taxon>Bacillati</taxon>
        <taxon>Actinomycetota</taxon>
        <taxon>Actinomycetes</taxon>
        <taxon>Kitasatosporales</taxon>
        <taxon>Streptomycetaceae</taxon>
        <taxon>Streptomyces</taxon>
    </lineage>
</organism>
<gene>
    <name evidence="2" type="ORF">VXC91_07575</name>
</gene>